<gene>
    <name evidence="2" type="ORF">BRPE64_BCDS00780</name>
</gene>
<evidence type="ECO:0000256" key="1">
    <source>
        <dbReference type="SAM" id="MobiDB-lite"/>
    </source>
</evidence>
<keyword evidence="3" id="KW-1185">Reference proteome</keyword>
<organism evidence="2 3">
    <name type="scientific">Caballeronia insecticola</name>
    <dbReference type="NCBI Taxonomy" id="758793"/>
    <lineage>
        <taxon>Bacteria</taxon>
        <taxon>Pseudomonadati</taxon>
        <taxon>Pseudomonadota</taxon>
        <taxon>Betaproteobacteria</taxon>
        <taxon>Burkholderiales</taxon>
        <taxon>Burkholderiaceae</taxon>
        <taxon>Caballeronia</taxon>
    </lineage>
</organism>
<reference evidence="2 3" key="2">
    <citation type="journal article" date="2018" name="Int. J. Syst. Evol. Microbiol.">
        <title>Burkholderia insecticola sp. nov., a gut symbiotic bacterium of the bean bug Riptortus pedestris.</title>
        <authorList>
            <person name="Takeshita K."/>
            <person name="Tamaki H."/>
            <person name="Ohbayashi T."/>
            <person name="Meng X.-Y."/>
            <person name="Sone T."/>
            <person name="Mitani Y."/>
            <person name="Peeters C."/>
            <person name="Kikuchi Y."/>
            <person name="Vandamme P."/>
        </authorList>
    </citation>
    <scope>NUCLEOTIDE SEQUENCE [LARGE SCALE GENOMIC DNA]</scope>
    <source>
        <strain evidence="2">RPE64</strain>
    </source>
</reference>
<evidence type="ECO:0000313" key="2">
    <source>
        <dbReference type="EMBL" id="BAN24739.1"/>
    </source>
</evidence>
<proteinExistence type="predicted"/>
<dbReference type="STRING" id="758793.BRPE64_BCDS00780"/>
<dbReference type="HOGENOM" id="CLU_2785858_0_0_4"/>
<protein>
    <submittedName>
        <fullName evidence="2">Uncharacterized protein</fullName>
    </submittedName>
</protein>
<reference evidence="2 3" key="1">
    <citation type="journal article" date="2013" name="Genome Announc.">
        <title>Complete Genome Sequence of Burkholderia sp. Strain RPE64, Bacterial Symbiont of the Bean Bug Riptortus pedestris.</title>
        <authorList>
            <person name="Shibata T.F."/>
            <person name="Maeda T."/>
            <person name="Nikoh N."/>
            <person name="Yamaguchi K."/>
            <person name="Oshima K."/>
            <person name="Hattori M."/>
            <person name="Nishiyama T."/>
            <person name="Hasebe M."/>
            <person name="Fukatsu T."/>
            <person name="Kikuchi Y."/>
            <person name="Shigenobu S."/>
        </authorList>
    </citation>
    <scope>NUCLEOTIDE SEQUENCE [LARGE SCALE GENOMIC DNA]</scope>
</reference>
<dbReference type="Proteomes" id="UP000013966">
    <property type="component" value="Chromosome 2"/>
</dbReference>
<accession>R4WK05</accession>
<evidence type="ECO:0000313" key="3">
    <source>
        <dbReference type="Proteomes" id="UP000013966"/>
    </source>
</evidence>
<dbReference type="AlphaFoldDB" id="R4WK05"/>
<name>R4WK05_9BURK</name>
<sequence>MRAERPGAWQGDRGRKPAQAGQDCAGKRQRVYQYFARLRRGRAVQGAAAITNAQANPTARLRPSRLAV</sequence>
<feature type="region of interest" description="Disordered" evidence="1">
    <location>
        <begin position="1"/>
        <end position="26"/>
    </location>
</feature>
<dbReference type="KEGG" id="buo:BRPE64_BCDS00780"/>
<dbReference type="PATRIC" id="fig|758793.3.peg.2987"/>
<dbReference type="EMBL" id="AP013059">
    <property type="protein sequence ID" value="BAN24739.1"/>
    <property type="molecule type" value="Genomic_DNA"/>
</dbReference>